<evidence type="ECO:0000256" key="4">
    <source>
        <dbReference type="ARBA" id="ARBA00011802"/>
    </source>
</evidence>
<evidence type="ECO:0000256" key="13">
    <source>
        <dbReference type="ARBA" id="ARBA00023157"/>
    </source>
</evidence>
<feature type="active site" description="Nucleophile" evidence="16">
    <location>
        <position position="401"/>
    </location>
</feature>
<feature type="binding site" evidence="17">
    <location>
        <position position="271"/>
    </location>
    <ligand>
        <name>FAD</name>
        <dbReference type="ChEBI" id="CHEBI:57692"/>
    </ligand>
</feature>
<feature type="region of interest" description="Disordered" evidence="19">
    <location>
        <begin position="124"/>
        <end position="154"/>
    </location>
</feature>
<evidence type="ECO:0000256" key="14">
    <source>
        <dbReference type="ARBA" id="ARBA00023180"/>
    </source>
</evidence>
<feature type="binding site" evidence="17">
    <location>
        <position position="196"/>
    </location>
    <ligand>
        <name>FAD</name>
        <dbReference type="ChEBI" id="CHEBI:57692"/>
    </ligand>
</feature>
<keyword evidence="14" id="KW-0325">Glycoprotein</keyword>
<dbReference type="GO" id="GO:0071949">
    <property type="term" value="F:FAD binding"/>
    <property type="evidence" value="ECO:0007669"/>
    <property type="project" value="InterPro"/>
</dbReference>
<keyword evidence="6" id="KW-0285">Flavoprotein</keyword>
<dbReference type="InterPro" id="IPR007266">
    <property type="entry name" value="Ero1"/>
</dbReference>
<feature type="signal peptide" evidence="20">
    <location>
        <begin position="1"/>
        <end position="21"/>
    </location>
</feature>
<comment type="subcellular location">
    <subcellularLocation>
        <location evidence="2">Endoplasmic reticulum membrane</location>
        <topology evidence="2">Peripheral membrane protein</topology>
        <orientation evidence="2">Lumenal side</orientation>
    </subcellularLocation>
</comment>
<sequence>MRSAARFFYLAVFALLGTTHAQSVEEASSAITPSACAIEPEATVSDACVSFADLDALNDRLTPLVQDLTQNTDFFSHYRLNLFNKECPFWTDENAMCGNRACAVITLDTEEDIPAVWRAGELSKLQGPKAHHPGKKEQEQRPKESPFQGELGENVGESCVLDDDECDDRDYCVPEDDEEAAQWDYVSLVDNPERFTGYSGQGANHVWNAIYRENCFLKPSPEDDSRPPLSQFRNVLEQHDAQKVVANGVNNVPPSFDDECLEKRVFHRLISGLHASISTHLCWEFFDQKAGEWLPNVTCYKTRVHDYPERISNLYFNFAVVSQAISKLGKTLENYQYCAGDATQNAMTREKVVSLTSAIREHPQPVFDESIMFRDDIASGLKDDFRNRFRNVSRLMDCIGCDKCRLWGKLQTVGYGAALKVLLEFDPAKEAKNPPLRRTEIVALFNTLGRLTKSVNAVRKFEEAIMSGSTASLPSHITVSLDPSKALEAEKKSKEEAEEFSQAAKATGPPGFLEKIRDEEDDTQRYFGDDDVRPQTSVADAFWEEWDLVWRSMKLILRSWCRAPAAIFRIIVFEINRLWNYYLGLPIPQRTWGIHFPQRDEL</sequence>
<evidence type="ECO:0000313" key="22">
    <source>
        <dbReference type="Proteomes" id="UP000242877"/>
    </source>
</evidence>
<dbReference type="GO" id="GO:0016972">
    <property type="term" value="F:thiol oxidase activity"/>
    <property type="evidence" value="ECO:0007669"/>
    <property type="project" value="EnsemblFungi"/>
</dbReference>
<dbReference type="OrthoDB" id="269384at2759"/>
<dbReference type="VEuPathDB" id="FungiDB:AAP_03143"/>
<evidence type="ECO:0000256" key="18">
    <source>
        <dbReference type="PIRSR" id="PIRSR017205-3"/>
    </source>
</evidence>
<feature type="active site" evidence="16">
    <location>
        <position position="404"/>
    </location>
</feature>
<comment type="cofactor">
    <cofactor evidence="1 17">
        <name>FAD</name>
        <dbReference type="ChEBI" id="CHEBI:57692"/>
    </cofactor>
</comment>
<dbReference type="GO" id="GO:0015035">
    <property type="term" value="F:protein-disulfide reductase activity"/>
    <property type="evidence" value="ECO:0007669"/>
    <property type="project" value="EnsemblFungi"/>
</dbReference>
<evidence type="ECO:0000256" key="12">
    <source>
        <dbReference type="ARBA" id="ARBA00023136"/>
    </source>
</evidence>
<evidence type="ECO:0000256" key="19">
    <source>
        <dbReference type="SAM" id="MobiDB-lite"/>
    </source>
</evidence>
<evidence type="ECO:0000256" key="20">
    <source>
        <dbReference type="SAM" id="SignalP"/>
    </source>
</evidence>
<feature type="disulfide bond" description="Redox-active" evidence="18">
    <location>
        <begin position="401"/>
        <end position="404"/>
    </location>
</feature>
<keyword evidence="13 18" id="KW-1015">Disulfide bond</keyword>
<keyword evidence="5" id="KW-0813">Transport</keyword>
<dbReference type="PANTHER" id="PTHR12613:SF0">
    <property type="entry name" value="ERO1-LIKE PROTEIN"/>
    <property type="match status" value="1"/>
</dbReference>
<dbReference type="PANTHER" id="PTHR12613">
    <property type="entry name" value="ERO1-RELATED"/>
    <property type="match status" value="1"/>
</dbReference>
<keyword evidence="12" id="KW-0472">Membrane</keyword>
<keyword evidence="7 20" id="KW-0732">Signal</keyword>
<keyword evidence="11" id="KW-0560">Oxidoreductase</keyword>
<dbReference type="GO" id="GO:0034975">
    <property type="term" value="P:protein folding in endoplasmic reticulum"/>
    <property type="evidence" value="ECO:0007669"/>
    <property type="project" value="InterPro"/>
</dbReference>
<dbReference type="SUPFAM" id="SSF110019">
    <property type="entry name" value="ERO1-like"/>
    <property type="match status" value="1"/>
</dbReference>
<feature type="compositionally biased region" description="Basic and acidic residues" evidence="19">
    <location>
        <begin position="135"/>
        <end position="144"/>
    </location>
</feature>
<feature type="chain" id="PRO_5007894865" evidence="20">
    <location>
        <begin position="22"/>
        <end position="602"/>
    </location>
</feature>
<feature type="binding site" evidence="17">
    <location>
        <position position="194"/>
    </location>
    <ligand>
        <name>FAD</name>
        <dbReference type="ChEBI" id="CHEBI:57692"/>
    </ligand>
</feature>
<name>A0A167YYJ9_9EURO</name>
<feature type="disulfide bond" description="Redox-active" evidence="18">
    <location>
        <begin position="97"/>
        <end position="102"/>
    </location>
</feature>
<reference evidence="21 22" key="1">
    <citation type="journal article" date="2016" name="Genome Biol. Evol.">
        <title>Divergent and convergent evolution of fungal pathogenicity.</title>
        <authorList>
            <person name="Shang Y."/>
            <person name="Xiao G."/>
            <person name="Zheng P."/>
            <person name="Cen K."/>
            <person name="Zhan S."/>
            <person name="Wang C."/>
        </authorList>
    </citation>
    <scope>NUCLEOTIDE SEQUENCE [LARGE SCALE GENOMIC DNA]</scope>
    <source>
        <strain evidence="21 22">ARSEF 7405</strain>
    </source>
</reference>
<evidence type="ECO:0000256" key="7">
    <source>
        <dbReference type="ARBA" id="ARBA00022729"/>
    </source>
</evidence>
<evidence type="ECO:0000256" key="17">
    <source>
        <dbReference type="PIRSR" id="PIRSR017205-2"/>
    </source>
</evidence>
<dbReference type="Proteomes" id="UP000242877">
    <property type="component" value="Unassembled WGS sequence"/>
</dbReference>
<keyword evidence="9 17" id="KW-0274">FAD</keyword>
<keyword evidence="8" id="KW-0256">Endoplasmic reticulum</keyword>
<evidence type="ECO:0000256" key="5">
    <source>
        <dbReference type="ARBA" id="ARBA00022448"/>
    </source>
</evidence>
<evidence type="ECO:0000256" key="16">
    <source>
        <dbReference type="PIRSR" id="PIRSR017205-1"/>
    </source>
</evidence>
<evidence type="ECO:0000256" key="1">
    <source>
        <dbReference type="ARBA" id="ARBA00001974"/>
    </source>
</evidence>
<dbReference type="EMBL" id="AZGZ01000012">
    <property type="protein sequence ID" value="KZZ91924.1"/>
    <property type="molecule type" value="Genomic_DNA"/>
</dbReference>
<dbReference type="Pfam" id="PF04137">
    <property type="entry name" value="ERO1"/>
    <property type="match status" value="1"/>
</dbReference>
<evidence type="ECO:0000256" key="3">
    <source>
        <dbReference type="ARBA" id="ARBA00008277"/>
    </source>
</evidence>
<accession>A0A167YYJ9</accession>
<evidence type="ECO:0000256" key="11">
    <source>
        <dbReference type="ARBA" id="ARBA00023002"/>
    </source>
</evidence>
<evidence type="ECO:0000256" key="10">
    <source>
        <dbReference type="ARBA" id="ARBA00022982"/>
    </source>
</evidence>
<evidence type="ECO:0000256" key="8">
    <source>
        <dbReference type="ARBA" id="ARBA00022824"/>
    </source>
</evidence>
<gene>
    <name evidence="21" type="ORF">AAP_03143</name>
</gene>
<comment type="caution">
    <text evidence="21">The sequence shown here is derived from an EMBL/GenBank/DDBJ whole genome shotgun (WGS) entry which is preliminary data.</text>
</comment>
<dbReference type="GO" id="GO:0005789">
    <property type="term" value="C:endoplasmic reticulum membrane"/>
    <property type="evidence" value="ECO:0007669"/>
    <property type="project" value="UniProtKB-SubCell"/>
</dbReference>
<protein>
    <submittedName>
        <fullName evidence="21">Oxidoreductin</fullName>
    </submittedName>
</protein>
<feature type="binding site" evidence="17">
    <location>
        <position position="303"/>
    </location>
    <ligand>
        <name>FAD</name>
        <dbReference type="ChEBI" id="CHEBI:57692"/>
    </ligand>
</feature>
<evidence type="ECO:0000256" key="6">
    <source>
        <dbReference type="ARBA" id="ARBA00022630"/>
    </source>
</evidence>
<dbReference type="InterPro" id="IPR037192">
    <property type="entry name" value="ERO1-like_sf"/>
</dbReference>
<keyword evidence="10" id="KW-0249">Electron transport</keyword>
<dbReference type="AlphaFoldDB" id="A0A167YYJ9"/>
<dbReference type="PIRSF" id="PIRSF017205">
    <property type="entry name" value="ERO1"/>
    <property type="match status" value="1"/>
</dbReference>
<feature type="binding site" evidence="17">
    <location>
        <position position="274"/>
    </location>
    <ligand>
        <name>FAD</name>
        <dbReference type="ChEBI" id="CHEBI:57692"/>
    </ligand>
</feature>
<keyword evidence="15" id="KW-0676">Redox-active center</keyword>
<feature type="binding site" evidence="17">
    <location>
        <position position="207"/>
    </location>
    <ligand>
        <name>FAD</name>
        <dbReference type="ChEBI" id="CHEBI:57692"/>
    </ligand>
</feature>
<comment type="subunit">
    <text evidence="4">May function both as a monomer and a homodimer.</text>
</comment>
<organism evidence="21 22">
    <name type="scientific">Ascosphaera apis ARSEF 7405</name>
    <dbReference type="NCBI Taxonomy" id="392613"/>
    <lineage>
        <taxon>Eukaryota</taxon>
        <taxon>Fungi</taxon>
        <taxon>Dikarya</taxon>
        <taxon>Ascomycota</taxon>
        <taxon>Pezizomycotina</taxon>
        <taxon>Eurotiomycetes</taxon>
        <taxon>Eurotiomycetidae</taxon>
        <taxon>Onygenales</taxon>
        <taxon>Ascosphaeraceae</taxon>
        <taxon>Ascosphaera</taxon>
    </lineage>
</organism>
<proteinExistence type="inferred from homology"/>
<evidence type="ECO:0000313" key="21">
    <source>
        <dbReference type="EMBL" id="KZZ91924.1"/>
    </source>
</evidence>
<evidence type="ECO:0000256" key="15">
    <source>
        <dbReference type="ARBA" id="ARBA00023284"/>
    </source>
</evidence>
<keyword evidence="22" id="KW-1185">Reference proteome</keyword>
<comment type="similarity">
    <text evidence="3">Belongs to the EROs family.</text>
</comment>
<evidence type="ECO:0000256" key="2">
    <source>
        <dbReference type="ARBA" id="ARBA00004367"/>
    </source>
</evidence>
<evidence type="ECO:0000256" key="9">
    <source>
        <dbReference type="ARBA" id="ARBA00022827"/>
    </source>
</evidence>